<dbReference type="PANTHER" id="PTHR12689:SF4">
    <property type="entry name" value="PROTEIN AAR2 HOMOLOG"/>
    <property type="match status" value="1"/>
</dbReference>
<evidence type="ECO:0000259" key="3">
    <source>
        <dbReference type="Pfam" id="PF05282"/>
    </source>
</evidence>
<dbReference type="Gene3D" id="1.25.40.550">
    <property type="entry name" value="Aar2, C-terminal domain-like"/>
    <property type="match status" value="1"/>
</dbReference>
<protein>
    <submittedName>
        <fullName evidence="5">Protein AAR2-like protein</fullName>
    </submittedName>
</protein>
<organism evidence="5 6">
    <name type="scientific">Colletotrichum chlorophyti</name>
    <dbReference type="NCBI Taxonomy" id="708187"/>
    <lineage>
        <taxon>Eukaryota</taxon>
        <taxon>Fungi</taxon>
        <taxon>Dikarya</taxon>
        <taxon>Ascomycota</taxon>
        <taxon>Pezizomycotina</taxon>
        <taxon>Sordariomycetes</taxon>
        <taxon>Hypocreomycetidae</taxon>
        <taxon>Glomerellales</taxon>
        <taxon>Glomerellaceae</taxon>
        <taxon>Colletotrichum</taxon>
    </lineage>
</organism>
<reference evidence="5 6" key="1">
    <citation type="submission" date="2016-11" db="EMBL/GenBank/DDBJ databases">
        <title>Draft Genome Assembly of Colletotrichum chlorophyti a pathogen of herbaceous plants.</title>
        <authorList>
            <person name="Gan P."/>
            <person name="Narusaka M."/>
            <person name="Tsushima A."/>
            <person name="Narusaka Y."/>
            <person name="Takano Y."/>
            <person name="Shirasu K."/>
        </authorList>
    </citation>
    <scope>NUCLEOTIDE SEQUENCE [LARGE SCALE GENOMIC DNA]</scope>
    <source>
        <strain evidence="5 6">NTL11</strain>
    </source>
</reference>
<comment type="caution">
    <text evidence="5">The sequence shown here is derived from an EMBL/GenBank/DDBJ whole genome shotgun (WGS) entry which is preliminary data.</text>
</comment>
<dbReference type="OrthoDB" id="201752at2759"/>
<name>A0A1Q8RM93_9PEZI</name>
<dbReference type="CDD" id="cd13777">
    <property type="entry name" value="Aar2_N"/>
    <property type="match status" value="1"/>
</dbReference>
<dbReference type="Gene3D" id="2.60.34.20">
    <property type="match status" value="1"/>
</dbReference>
<dbReference type="InterPro" id="IPR038514">
    <property type="entry name" value="AAR2_C_sf"/>
</dbReference>
<feature type="region of interest" description="Disordered" evidence="2">
    <location>
        <begin position="66"/>
        <end position="102"/>
    </location>
</feature>
<proteinExistence type="inferred from homology"/>
<evidence type="ECO:0000313" key="6">
    <source>
        <dbReference type="Proteomes" id="UP000186583"/>
    </source>
</evidence>
<feature type="compositionally biased region" description="Polar residues" evidence="2">
    <location>
        <begin position="24"/>
        <end position="34"/>
    </location>
</feature>
<dbReference type="InterPro" id="IPR007946">
    <property type="entry name" value="AAR2"/>
</dbReference>
<dbReference type="InterPro" id="IPR033648">
    <property type="entry name" value="AAR2_C"/>
</dbReference>
<dbReference type="InterPro" id="IPR038516">
    <property type="entry name" value="AAR2_N_sf"/>
</dbReference>
<feature type="region of interest" description="Disordered" evidence="2">
    <location>
        <begin position="1"/>
        <end position="34"/>
    </location>
</feature>
<dbReference type="CDD" id="cd13778">
    <property type="entry name" value="Aar2_C"/>
    <property type="match status" value="1"/>
</dbReference>
<evidence type="ECO:0000259" key="4">
    <source>
        <dbReference type="Pfam" id="PF20981"/>
    </source>
</evidence>
<feature type="domain" description="AAR2 N-terminal" evidence="4">
    <location>
        <begin position="105"/>
        <end position="254"/>
    </location>
</feature>
<feature type="domain" description="AAR2 C-terminal" evidence="3">
    <location>
        <begin position="295"/>
        <end position="459"/>
    </location>
</feature>
<dbReference type="InterPro" id="IPR033647">
    <property type="entry name" value="Aar2_N"/>
</dbReference>
<dbReference type="EMBL" id="MPGH01000164">
    <property type="protein sequence ID" value="OLN85450.1"/>
    <property type="molecule type" value="Genomic_DNA"/>
</dbReference>
<dbReference type="STRING" id="708187.A0A1Q8RM93"/>
<evidence type="ECO:0000256" key="2">
    <source>
        <dbReference type="SAM" id="MobiDB-lite"/>
    </source>
</evidence>
<evidence type="ECO:0000256" key="1">
    <source>
        <dbReference type="ARBA" id="ARBA00006281"/>
    </source>
</evidence>
<keyword evidence="6" id="KW-1185">Reference proteome</keyword>
<gene>
    <name evidence="5" type="ORF">CCHL11_08106</name>
</gene>
<dbReference type="Proteomes" id="UP000186583">
    <property type="component" value="Unassembled WGS sequence"/>
</dbReference>
<dbReference type="GO" id="GO:0000244">
    <property type="term" value="P:spliceosomal tri-snRNP complex assembly"/>
    <property type="evidence" value="ECO:0007669"/>
    <property type="project" value="TreeGrafter"/>
</dbReference>
<dbReference type="Pfam" id="PF05282">
    <property type="entry name" value="AAR2"/>
    <property type="match status" value="1"/>
</dbReference>
<comment type="similarity">
    <text evidence="1">Belongs to the AAR2 family.</text>
</comment>
<dbReference type="AlphaFoldDB" id="A0A1Q8RM93"/>
<sequence length="513" mass="56228">MTSGAAIDSNVRPAFLKNSALPKSDSSVSTTAPSCKSIRVTGAHPLGSLHVHQPLESSLSQQVAMNPNVAPDDDEPPPLGPIDAADVAQNTHQPSPQHEHSLGGGDIVLIMDLPSSFTIGYDSVSFTAREFVGVRDIPAGAHFFWVSGTEASTTRCGFWIVSSATEKVHVMQWDKFNEVVGQPASQVEARFQKETVRESYPKLAPYQFRALNANVKPAISQSPTSSEPEFASSAMIWQQLTNAISPPLLGRITGRQSSDWAVHTSDRVRGALMLPAEVELEKRMPSFVSSTELNFTFSQGAKTYDAESVGAARTEQAVDSTAHLLSAGISDEDIVGELQFAFIVGMHLGNEACIQQWWHMLVSLVLKAHALPLKRPGLARWLLQTLTAQLVYNDRYIDGSVLDYGPSYARDLRLALIVYKRRLNETLLSLNSRATPEQAAVGQAFSDLETWAWKFGWDIRGDYLRKGKAMLEDGEEVELEMDDLEAEDERGEFAAVVVELDASGKQKDLVSWD</sequence>
<evidence type="ECO:0000313" key="5">
    <source>
        <dbReference type="EMBL" id="OLN85450.1"/>
    </source>
</evidence>
<accession>A0A1Q8RM93</accession>
<dbReference type="PANTHER" id="PTHR12689">
    <property type="entry name" value="A1 CISTRON SPLICING FACTOR AAR2-RELATED"/>
    <property type="match status" value="1"/>
</dbReference>
<dbReference type="Pfam" id="PF20981">
    <property type="entry name" value="AAR2_1st"/>
    <property type="match status" value="1"/>
</dbReference>